<dbReference type="AlphaFoldDB" id="A0A918KP51"/>
<sequence>MRGSAARGVNMNACCSRVRCHDPCAGKGRNRLAVLAESRGTAIRSLAQECAETTSTQEERRERAEWTRTYVAEHFGVEVTDEESAGVRTQAGGCVRPADRRALRDPAASGGGRSHAADSLGDRRVSALIQRAHFEPETRLWAPVLSVLEADADHPGLAEHVGRLKRHSHRRPETVRWYRL</sequence>
<dbReference type="EMBL" id="BMVU01000008">
    <property type="protein sequence ID" value="GGX69155.1"/>
    <property type="molecule type" value="Genomic_DNA"/>
</dbReference>
<evidence type="ECO:0000313" key="2">
    <source>
        <dbReference type="EMBL" id="GGX69155.1"/>
    </source>
</evidence>
<gene>
    <name evidence="2" type="ORF">GCM10010358_24450</name>
</gene>
<proteinExistence type="predicted"/>
<protein>
    <submittedName>
        <fullName evidence="2">Uncharacterized protein</fullName>
    </submittedName>
</protein>
<dbReference type="Proteomes" id="UP000619244">
    <property type="component" value="Unassembled WGS sequence"/>
</dbReference>
<reference evidence="2" key="1">
    <citation type="journal article" date="2014" name="Int. J. Syst. Evol. Microbiol.">
        <title>Complete genome sequence of Corynebacterium casei LMG S-19264T (=DSM 44701T), isolated from a smear-ripened cheese.</title>
        <authorList>
            <consortium name="US DOE Joint Genome Institute (JGI-PGF)"/>
            <person name="Walter F."/>
            <person name="Albersmeier A."/>
            <person name="Kalinowski J."/>
            <person name="Ruckert C."/>
        </authorList>
    </citation>
    <scope>NUCLEOTIDE SEQUENCE</scope>
    <source>
        <strain evidence="2">JCM 4790</strain>
    </source>
</reference>
<reference evidence="2" key="2">
    <citation type="submission" date="2020-09" db="EMBL/GenBank/DDBJ databases">
        <authorList>
            <person name="Sun Q."/>
            <person name="Ohkuma M."/>
        </authorList>
    </citation>
    <scope>NUCLEOTIDE SEQUENCE</scope>
    <source>
        <strain evidence="2">JCM 4790</strain>
    </source>
</reference>
<name>A0A918KP51_9ACTN</name>
<evidence type="ECO:0000313" key="3">
    <source>
        <dbReference type="Proteomes" id="UP000619244"/>
    </source>
</evidence>
<feature type="region of interest" description="Disordered" evidence="1">
    <location>
        <begin position="99"/>
        <end position="118"/>
    </location>
</feature>
<keyword evidence="3" id="KW-1185">Reference proteome</keyword>
<evidence type="ECO:0000256" key="1">
    <source>
        <dbReference type="SAM" id="MobiDB-lite"/>
    </source>
</evidence>
<organism evidence="2 3">
    <name type="scientific">Streptomyces minutiscleroticus</name>
    <dbReference type="NCBI Taxonomy" id="68238"/>
    <lineage>
        <taxon>Bacteria</taxon>
        <taxon>Bacillati</taxon>
        <taxon>Actinomycetota</taxon>
        <taxon>Actinomycetes</taxon>
        <taxon>Kitasatosporales</taxon>
        <taxon>Streptomycetaceae</taxon>
        <taxon>Streptomyces</taxon>
    </lineage>
</organism>
<accession>A0A918KP51</accession>
<comment type="caution">
    <text evidence="2">The sequence shown here is derived from an EMBL/GenBank/DDBJ whole genome shotgun (WGS) entry which is preliminary data.</text>
</comment>